<dbReference type="GO" id="GO:0051539">
    <property type="term" value="F:4 iron, 4 sulfur cluster binding"/>
    <property type="evidence" value="ECO:0007669"/>
    <property type="project" value="UniProtKB-KW"/>
</dbReference>
<comment type="cofactor">
    <cofactor evidence="3">
        <name>FAD</name>
        <dbReference type="ChEBI" id="CHEBI:57692"/>
    </cofactor>
</comment>
<dbReference type="PROSITE" id="PS51296">
    <property type="entry name" value="RIESKE"/>
    <property type="match status" value="1"/>
</dbReference>
<keyword evidence="15" id="KW-0534">Nitrate assimilation</keyword>
<dbReference type="Pfam" id="PF04324">
    <property type="entry name" value="Fer2_BFD"/>
    <property type="match status" value="1"/>
</dbReference>
<dbReference type="EMBL" id="MIKG01000003">
    <property type="protein sequence ID" value="RAO66065.1"/>
    <property type="molecule type" value="Genomic_DNA"/>
</dbReference>
<evidence type="ECO:0000256" key="15">
    <source>
        <dbReference type="ARBA" id="ARBA00023063"/>
    </source>
</evidence>
<comment type="catalytic activity">
    <reaction evidence="18">
        <text>NH4(+) + 3 NADP(+) + 2 H2O = nitrite + 3 NADPH + 5 H(+)</text>
        <dbReference type="Rhea" id="RHEA:24632"/>
        <dbReference type="ChEBI" id="CHEBI:15377"/>
        <dbReference type="ChEBI" id="CHEBI:15378"/>
        <dbReference type="ChEBI" id="CHEBI:16301"/>
        <dbReference type="ChEBI" id="CHEBI:28938"/>
        <dbReference type="ChEBI" id="CHEBI:57783"/>
        <dbReference type="ChEBI" id="CHEBI:58349"/>
        <dbReference type="EC" id="1.7.1.4"/>
    </reaction>
</comment>
<dbReference type="InterPro" id="IPR005117">
    <property type="entry name" value="NiRdtase/SiRdtase_haem-b_fer"/>
</dbReference>
<dbReference type="OrthoDB" id="432169at2759"/>
<sequence>MAPLMHEDPSIEGVTADADNHHESAAETVSSRKKIVIVGLGMVAISFIEKIMKWDAERNQYDIVVIGEEQHLAYNRVGLSTFFEHRKIEDLYLNSQEWYSSFTDGSFNYHLNTLVTEIDSTKKQVQTSAGDWIPYDLLILATGSDAVLPESTPGYNANGVFVYRTIDDLERLIKFASHHKGETGVTVGGGLLGLEAAKAMTDLQDFGSVKLVDRNKYVLARQLDADAGSLVTEKIRELGLDVMHQKKVARIETDEGNNVIGITFEDGEKIDCCCICFAIGVRPRDELGATAGIECAPRGGFVINESLETSVSDIYAIGECASWENQTFGIIAPGIEMADVLSYNLTHRGEVPKRFHRPDLSTKLKLLGVDVASFGDFFADRDGPKFLPGRRVSAEHVRPFEASEQRKTSTNKVKALTYKDPFGAVYKKYLFTMDGKYLLGGMMIGDTKDYIKLNQMVKSQKELDVPPSQFILGSQTGGEENADDLPDDTQICSCHNVTKGDVVESVKNGTCSTIAQVKSCTKAGTGCGGCMPLVQSIFNKTMLEMGQEVSNHLCSHIPHSRADLYNIVAIKQLKTFEEVMKACAKNPESLGCELCKPAIGSILSSLYNPHLMDKPVHELQDTNDRFLANIQRNGTFSVVPRVSGGEITPEKLITIGQVAKKYNLYCKITGGQRIDMFGAKKQDLLAIWTELVEGGMESGHAYAKSLRTVKSCVGTTWCRFGVGDSVGMAIRLEERYKSIRGPHKFKGGVSGCVRECAEAQSKDFGLIATDKGFNIFVGGNGGAKPRHAELLAKDVPPEEVVPILDRFLIFYIRTADKLQRTARWVENLPGGLKYLQEVIVEDKLGICADMERQMEELVGSFFCEWTETINNPERRKYFEQFGNTEETVETVEVIKERHQSRPAYWPKDGAEVDFKGHQWSSLSWQPIIQASHFSVSKPEVSSTNIKRGDTQLAIFKIKGKYYATQQMCPHKRAFVLSDGLIGDDDAGKYWVSCPYHKRNYDLNGEQAGRCSNDESMNIATFPAEEREDGWVYLKLPPTEELDALLGTEKWKIKSTESEDPFEKVDRIYKGTRGEKIGDVKVAPKEVSCGGAGSNIDW</sequence>
<evidence type="ECO:0000256" key="16">
    <source>
        <dbReference type="ARBA" id="ARBA00034078"/>
    </source>
</evidence>
<evidence type="ECO:0000256" key="20">
    <source>
        <dbReference type="ARBA" id="ARBA00070300"/>
    </source>
</evidence>
<evidence type="ECO:0000256" key="13">
    <source>
        <dbReference type="ARBA" id="ARBA00023004"/>
    </source>
</evidence>
<evidence type="ECO:0000256" key="2">
    <source>
        <dbReference type="ARBA" id="ARBA00001966"/>
    </source>
</evidence>
<evidence type="ECO:0000256" key="6">
    <source>
        <dbReference type="ARBA" id="ARBA00022485"/>
    </source>
</evidence>
<comment type="cofactor">
    <cofactor evidence="16">
        <name>[2Fe-2S] cluster</name>
        <dbReference type="ChEBI" id="CHEBI:190135"/>
    </cofactor>
</comment>
<evidence type="ECO:0000313" key="24">
    <source>
        <dbReference type="Proteomes" id="UP000249363"/>
    </source>
</evidence>
<evidence type="ECO:0000256" key="5">
    <source>
        <dbReference type="ARBA" id="ARBA00010429"/>
    </source>
</evidence>
<dbReference type="GO" id="GO:0042128">
    <property type="term" value="P:nitrate assimilation"/>
    <property type="evidence" value="ECO:0007669"/>
    <property type="project" value="UniProtKB-UniPathway"/>
</dbReference>
<dbReference type="SUPFAM" id="SSF50022">
    <property type="entry name" value="ISP domain"/>
    <property type="match status" value="1"/>
</dbReference>
<dbReference type="InterPro" id="IPR006066">
    <property type="entry name" value="NO2/SO3_Rdtase_FeS/sirohaem_BS"/>
</dbReference>
<dbReference type="STRING" id="1196081.A0A364KR97"/>
<dbReference type="Gene3D" id="3.30.413.10">
    <property type="entry name" value="Sulfite Reductase Hemoprotein, domain 1"/>
    <property type="match status" value="1"/>
</dbReference>
<dbReference type="GO" id="GO:0020037">
    <property type="term" value="F:heme binding"/>
    <property type="evidence" value="ECO:0007669"/>
    <property type="project" value="InterPro"/>
</dbReference>
<dbReference type="Pfam" id="PF03460">
    <property type="entry name" value="NIR_SIR_ferr"/>
    <property type="match status" value="1"/>
</dbReference>
<gene>
    <name evidence="23" type="ORF">BHQ10_002077</name>
</gene>
<evidence type="ECO:0000256" key="18">
    <source>
        <dbReference type="ARBA" id="ARBA00051413"/>
    </source>
</evidence>
<proteinExistence type="inferred from homology"/>
<dbReference type="InterPro" id="IPR012748">
    <property type="entry name" value="Rieske-like_NirD"/>
</dbReference>
<keyword evidence="14" id="KW-0411">Iron-sulfur</keyword>
<keyword evidence="13" id="KW-0408">Iron</keyword>
<keyword evidence="10" id="KW-0479">Metal-binding</keyword>
<dbReference type="GeneID" id="63791294"/>
<dbReference type="PRINTS" id="PR00368">
    <property type="entry name" value="FADPNR"/>
</dbReference>
<reference evidence="23 24" key="1">
    <citation type="journal article" date="2017" name="Biotechnol. Biofuels">
        <title>Differential beta-glucosidase expression as a function of carbon source availability in Talaromyces amestolkiae: a genomic and proteomic approach.</title>
        <authorList>
            <person name="de Eugenio L.I."/>
            <person name="Mendez-Liter J.A."/>
            <person name="Nieto-Dominguez M."/>
            <person name="Alonso L."/>
            <person name="Gil-Munoz J."/>
            <person name="Barriuso J."/>
            <person name="Prieto A."/>
            <person name="Martinez M.J."/>
        </authorList>
    </citation>
    <scope>NUCLEOTIDE SEQUENCE [LARGE SCALE GENOMIC DNA]</scope>
    <source>
        <strain evidence="23 24">CIB</strain>
    </source>
</reference>
<dbReference type="PRINTS" id="PR00397">
    <property type="entry name" value="SIROHAEM"/>
</dbReference>
<keyword evidence="8" id="KW-0285">Flavoprotein</keyword>
<dbReference type="GO" id="GO:0051537">
    <property type="term" value="F:2 iron, 2 sulfur cluster binding"/>
    <property type="evidence" value="ECO:0007669"/>
    <property type="project" value="UniProtKB-KW"/>
</dbReference>
<evidence type="ECO:0000256" key="11">
    <source>
        <dbReference type="ARBA" id="ARBA00022827"/>
    </source>
</evidence>
<dbReference type="InterPro" id="IPR041854">
    <property type="entry name" value="BFD-like_2Fe2S-bd_dom_sf"/>
</dbReference>
<dbReference type="InterPro" id="IPR006067">
    <property type="entry name" value="NO2/SO3_Rdtase_4Fe4S_dom"/>
</dbReference>
<evidence type="ECO:0000313" key="23">
    <source>
        <dbReference type="EMBL" id="RAO66065.1"/>
    </source>
</evidence>
<dbReference type="InterPro" id="IPR023753">
    <property type="entry name" value="FAD/NAD-binding_dom"/>
</dbReference>
<dbReference type="PANTHER" id="PTHR43809:SF1">
    <property type="entry name" value="NITRITE REDUCTASE (NADH) LARGE SUBUNIT"/>
    <property type="match status" value="1"/>
</dbReference>
<dbReference type="CDD" id="cd19944">
    <property type="entry name" value="NirB_Fer2_BFD-like_2"/>
    <property type="match status" value="1"/>
</dbReference>
<evidence type="ECO:0000256" key="3">
    <source>
        <dbReference type="ARBA" id="ARBA00001974"/>
    </source>
</evidence>
<dbReference type="GO" id="GO:0015980">
    <property type="term" value="P:energy derivation by oxidation of organic compounds"/>
    <property type="evidence" value="ECO:0007669"/>
    <property type="project" value="UniProtKB-ARBA"/>
</dbReference>
<comment type="pathway">
    <text evidence="4">Nitrogen metabolism; nitrate reduction (assimilation).</text>
</comment>
<evidence type="ECO:0000256" key="7">
    <source>
        <dbReference type="ARBA" id="ARBA00022617"/>
    </source>
</evidence>
<dbReference type="NCBIfam" id="TIGR02378">
    <property type="entry name" value="nirD_assim_sml"/>
    <property type="match status" value="1"/>
</dbReference>
<dbReference type="UniPathway" id="UPA00653"/>
<dbReference type="Pfam" id="PF13806">
    <property type="entry name" value="Rieske_2"/>
    <property type="match status" value="1"/>
</dbReference>
<dbReference type="InterPro" id="IPR036188">
    <property type="entry name" value="FAD/NAD-bd_sf"/>
</dbReference>
<dbReference type="RefSeq" id="XP_040730582.1">
    <property type="nucleotide sequence ID" value="XM_040874183.1"/>
</dbReference>
<dbReference type="CDD" id="cd03529">
    <property type="entry name" value="Rieske_NirD"/>
    <property type="match status" value="1"/>
</dbReference>
<feature type="domain" description="Rieske" evidence="22">
    <location>
        <begin position="928"/>
        <end position="1032"/>
    </location>
</feature>
<evidence type="ECO:0000259" key="22">
    <source>
        <dbReference type="PROSITE" id="PS51296"/>
    </source>
</evidence>
<keyword evidence="11" id="KW-0274">FAD</keyword>
<organism evidence="23 24">
    <name type="scientific">Talaromyces amestolkiae</name>
    <dbReference type="NCBI Taxonomy" id="1196081"/>
    <lineage>
        <taxon>Eukaryota</taxon>
        <taxon>Fungi</taxon>
        <taxon>Dikarya</taxon>
        <taxon>Ascomycota</taxon>
        <taxon>Pezizomycotina</taxon>
        <taxon>Eurotiomycetes</taxon>
        <taxon>Eurotiomycetidae</taxon>
        <taxon>Eurotiales</taxon>
        <taxon>Trichocomaceae</taxon>
        <taxon>Talaromyces</taxon>
        <taxon>Talaromyces sect. Talaromyces</taxon>
    </lineage>
</organism>
<keyword evidence="6" id="KW-0004">4Fe-4S</keyword>
<dbReference type="PANTHER" id="PTHR43809">
    <property type="entry name" value="NITRITE REDUCTASE (NADH) LARGE SUBUNIT"/>
    <property type="match status" value="1"/>
</dbReference>
<keyword evidence="12" id="KW-0560">Oxidoreductase</keyword>
<evidence type="ECO:0000256" key="9">
    <source>
        <dbReference type="ARBA" id="ARBA00022714"/>
    </source>
</evidence>
<dbReference type="AlphaFoldDB" id="A0A364KR97"/>
<dbReference type="SUPFAM" id="SSF51905">
    <property type="entry name" value="FAD/NAD(P)-binding domain"/>
    <property type="match status" value="2"/>
</dbReference>
<evidence type="ECO:0000256" key="8">
    <source>
        <dbReference type="ARBA" id="ARBA00022630"/>
    </source>
</evidence>
<dbReference type="InterPro" id="IPR045854">
    <property type="entry name" value="NO2/SO3_Rdtase_4Fe4S_sf"/>
</dbReference>
<dbReference type="Pfam" id="PF01077">
    <property type="entry name" value="NIR_SIR"/>
    <property type="match status" value="1"/>
</dbReference>
<dbReference type="Pfam" id="PF07992">
    <property type="entry name" value="Pyr_redox_2"/>
    <property type="match status" value="1"/>
</dbReference>
<accession>A0A364KR97</accession>
<dbReference type="EC" id="1.7.1.4" evidence="19"/>
<dbReference type="GO" id="GO:0046872">
    <property type="term" value="F:metal ion binding"/>
    <property type="evidence" value="ECO:0007669"/>
    <property type="project" value="UniProtKB-KW"/>
</dbReference>
<dbReference type="FunFam" id="3.30.413.10:FF:000007">
    <property type="entry name" value="Nitrite reductase [NAD(P)H] large subunit"/>
    <property type="match status" value="1"/>
</dbReference>
<evidence type="ECO:0000256" key="19">
    <source>
        <dbReference type="ARBA" id="ARBA00066907"/>
    </source>
</evidence>
<evidence type="ECO:0000256" key="14">
    <source>
        <dbReference type="ARBA" id="ARBA00023014"/>
    </source>
</evidence>
<dbReference type="Gene3D" id="2.102.10.10">
    <property type="entry name" value="Rieske [2Fe-2S] iron-sulphur domain"/>
    <property type="match status" value="1"/>
</dbReference>
<dbReference type="SUPFAM" id="SSF56014">
    <property type="entry name" value="Nitrite and sulphite reductase 4Fe-4S domain-like"/>
    <property type="match status" value="1"/>
</dbReference>
<evidence type="ECO:0000256" key="1">
    <source>
        <dbReference type="ARBA" id="ARBA00001929"/>
    </source>
</evidence>
<protein>
    <recommendedName>
        <fullName evidence="20">Nitrite reductase [NAD(P)H]</fullName>
        <ecNumber evidence="19">1.7.1.4</ecNumber>
    </recommendedName>
</protein>
<dbReference type="InterPro" id="IPR036922">
    <property type="entry name" value="Rieske_2Fe-2S_sf"/>
</dbReference>
<dbReference type="Proteomes" id="UP000249363">
    <property type="component" value="Unassembled WGS sequence"/>
</dbReference>
<keyword evidence="24" id="KW-1185">Reference proteome</keyword>
<evidence type="ECO:0000256" key="4">
    <source>
        <dbReference type="ARBA" id="ARBA00005096"/>
    </source>
</evidence>
<keyword evidence="7" id="KW-0349">Heme</keyword>
<comment type="similarity">
    <text evidence="5">Belongs to the nitrite and sulfite reductase 4Fe-4S domain family.</text>
</comment>
<dbReference type="InterPro" id="IPR017941">
    <property type="entry name" value="Rieske_2Fe-2S"/>
</dbReference>
<evidence type="ECO:0000256" key="17">
    <source>
        <dbReference type="ARBA" id="ARBA00050114"/>
    </source>
</evidence>
<dbReference type="FunFam" id="1.10.10.1100:FF:000002">
    <property type="entry name" value="Nitrite reductase large subunit"/>
    <property type="match status" value="1"/>
</dbReference>
<dbReference type="Gene3D" id="1.10.10.1100">
    <property type="entry name" value="BFD-like [2Fe-2S]-binding domain"/>
    <property type="match status" value="1"/>
</dbReference>
<dbReference type="InterPro" id="IPR052034">
    <property type="entry name" value="NasD-like"/>
</dbReference>
<evidence type="ECO:0000256" key="12">
    <source>
        <dbReference type="ARBA" id="ARBA00023002"/>
    </source>
</evidence>
<name>A0A364KR97_TALAM</name>
<dbReference type="InterPro" id="IPR036136">
    <property type="entry name" value="Nit/Sulf_reduc_fer-like_dom_sf"/>
</dbReference>
<comment type="catalytic activity">
    <reaction evidence="17">
        <text>NH4(+) + 3 NAD(+) + 2 H2O = nitrite + 3 NADH + 5 H(+)</text>
        <dbReference type="Rhea" id="RHEA:24628"/>
        <dbReference type="ChEBI" id="CHEBI:15377"/>
        <dbReference type="ChEBI" id="CHEBI:15378"/>
        <dbReference type="ChEBI" id="CHEBI:16301"/>
        <dbReference type="ChEBI" id="CHEBI:28938"/>
        <dbReference type="ChEBI" id="CHEBI:57540"/>
        <dbReference type="ChEBI" id="CHEBI:57945"/>
        <dbReference type="EC" id="1.7.1.4"/>
    </reaction>
</comment>
<dbReference type="Gene3D" id="3.50.50.60">
    <property type="entry name" value="FAD/NAD(P)-binding domain"/>
    <property type="match status" value="2"/>
</dbReference>
<comment type="cofactor">
    <cofactor evidence="2">
        <name>[4Fe-4S] cluster</name>
        <dbReference type="ChEBI" id="CHEBI:49883"/>
    </cofactor>
</comment>
<dbReference type="PROSITE" id="PS00365">
    <property type="entry name" value="NIR_SIR"/>
    <property type="match status" value="1"/>
</dbReference>
<comment type="cofactor">
    <cofactor evidence="1">
        <name>siroheme</name>
        <dbReference type="ChEBI" id="CHEBI:60052"/>
    </cofactor>
</comment>
<feature type="region of interest" description="Disordered" evidence="21">
    <location>
        <begin position="1"/>
        <end position="25"/>
    </location>
</feature>
<keyword evidence="9" id="KW-0001">2Fe-2S</keyword>
<dbReference type="GO" id="GO:0008942">
    <property type="term" value="F:nitrite reductase [NAD(P)H] activity"/>
    <property type="evidence" value="ECO:0007669"/>
    <property type="project" value="UniProtKB-EC"/>
</dbReference>
<evidence type="ECO:0000256" key="21">
    <source>
        <dbReference type="SAM" id="MobiDB-lite"/>
    </source>
</evidence>
<dbReference type="SUPFAM" id="SSF55124">
    <property type="entry name" value="Nitrite/Sulfite reductase N-terminal domain-like"/>
    <property type="match status" value="1"/>
</dbReference>
<comment type="caution">
    <text evidence="23">The sequence shown here is derived from an EMBL/GenBank/DDBJ whole genome shotgun (WGS) entry which is preliminary data.</text>
</comment>
<dbReference type="CDD" id="cd19943">
    <property type="entry name" value="NirB_Fer2_BFD-like_1"/>
    <property type="match status" value="1"/>
</dbReference>
<evidence type="ECO:0000256" key="10">
    <source>
        <dbReference type="ARBA" id="ARBA00022723"/>
    </source>
</evidence>
<dbReference type="InterPro" id="IPR007419">
    <property type="entry name" value="BFD-like_2Fe2S-bd_dom"/>
</dbReference>